<sequence length="191" mass="22457">MYHIRVDTSIDHAIIGNLVDLSKEALYCEEVGSDKTIHCHLFVSTDTPVQTIRNHIRKAGFSGNKSYSVSVVRDRLKTLAYIVKDGTFKNKNIPDSEIIEAQLYDVSVKEDIKVKRPKNVIQYIIASLEQHPEEKDITEFLIRRVYDAVIAYHLLYDIQIRRFQIQSYVDTIMFKLEPEYKEYYYQKNIKF</sequence>
<reference evidence="1" key="1">
    <citation type="submission" date="2020-03" db="EMBL/GenBank/DDBJ databases">
        <authorList>
            <person name="Rastrojo A."/>
            <person name="Fernandez-Linares C."/>
            <person name="Alcami A."/>
        </authorList>
    </citation>
    <scope>NUCLEOTIDE SEQUENCE</scope>
    <source>
        <strain evidence="1">CNX_L04_134</strain>
    </source>
</reference>
<proteinExistence type="predicted"/>
<accession>A0A7D7EYB1</accession>
<evidence type="ECO:0008006" key="2">
    <source>
        <dbReference type="Google" id="ProtNLM"/>
    </source>
</evidence>
<evidence type="ECO:0000313" key="1">
    <source>
        <dbReference type="EMBL" id="QMP82098.1"/>
    </source>
</evidence>
<organism evidence="1">
    <name type="scientific">Polar freshwater circular DNA virus</name>
    <dbReference type="NCBI Taxonomy" id="2749196"/>
    <lineage>
        <taxon>Viruses</taxon>
    </lineage>
</organism>
<protein>
    <recommendedName>
        <fullName evidence="2">Replication protein</fullName>
    </recommendedName>
</protein>
<name>A0A7D7EYB1_9VIRU</name>
<dbReference type="EMBL" id="MT200882">
    <property type="protein sequence ID" value="QMP82098.1"/>
    <property type="molecule type" value="Genomic_DNA"/>
</dbReference>